<evidence type="ECO:0000256" key="1">
    <source>
        <dbReference type="SAM" id="SignalP"/>
    </source>
</evidence>
<evidence type="ECO:0008006" key="4">
    <source>
        <dbReference type="Google" id="ProtNLM"/>
    </source>
</evidence>
<evidence type="ECO:0000313" key="3">
    <source>
        <dbReference type="Proteomes" id="UP000696280"/>
    </source>
</evidence>
<protein>
    <recommendedName>
        <fullName evidence="4">Small secreted protein</fullName>
    </recommendedName>
</protein>
<name>A0A9N9PU67_9HELO</name>
<proteinExistence type="predicted"/>
<gene>
    <name evidence="2" type="ORF">HYFRA_00011280</name>
</gene>
<evidence type="ECO:0000313" key="2">
    <source>
        <dbReference type="EMBL" id="CAG8955298.1"/>
    </source>
</evidence>
<feature type="chain" id="PRO_5040282827" description="Small secreted protein" evidence="1">
    <location>
        <begin position="20"/>
        <end position="86"/>
    </location>
</feature>
<organism evidence="2 3">
    <name type="scientific">Hymenoscyphus fraxineus</name>
    <dbReference type="NCBI Taxonomy" id="746836"/>
    <lineage>
        <taxon>Eukaryota</taxon>
        <taxon>Fungi</taxon>
        <taxon>Dikarya</taxon>
        <taxon>Ascomycota</taxon>
        <taxon>Pezizomycotina</taxon>
        <taxon>Leotiomycetes</taxon>
        <taxon>Helotiales</taxon>
        <taxon>Helotiaceae</taxon>
        <taxon>Hymenoscyphus</taxon>
    </lineage>
</organism>
<dbReference type="AlphaFoldDB" id="A0A9N9PU67"/>
<keyword evidence="1" id="KW-0732">Signal</keyword>
<feature type="signal peptide" evidence="1">
    <location>
        <begin position="1"/>
        <end position="19"/>
    </location>
</feature>
<dbReference type="EMBL" id="CAJVRL010000061">
    <property type="protein sequence ID" value="CAG8955298.1"/>
    <property type="molecule type" value="Genomic_DNA"/>
</dbReference>
<comment type="caution">
    <text evidence="2">The sequence shown here is derived from an EMBL/GenBank/DDBJ whole genome shotgun (WGS) entry which is preliminary data.</text>
</comment>
<accession>A0A9N9PU67</accession>
<reference evidence="2" key="1">
    <citation type="submission" date="2021-07" db="EMBL/GenBank/DDBJ databases">
        <authorList>
            <person name="Durling M."/>
        </authorList>
    </citation>
    <scope>NUCLEOTIDE SEQUENCE</scope>
</reference>
<dbReference type="OrthoDB" id="10450134at2759"/>
<keyword evidence="3" id="KW-1185">Reference proteome</keyword>
<sequence>MKVAQVIALVTTAFVGVDAACYSGNEKCQNNVVAVGFPYSFKCDSIGDKPNCDTQCTSTGEVGKPGTNENWYTKCCTSKCDGQGSG</sequence>
<dbReference type="Proteomes" id="UP000696280">
    <property type="component" value="Unassembled WGS sequence"/>
</dbReference>